<reference evidence="1" key="2">
    <citation type="journal article" date="2015" name="Data Brief">
        <title>Shoot transcriptome of the giant reed, Arundo donax.</title>
        <authorList>
            <person name="Barrero R.A."/>
            <person name="Guerrero F.D."/>
            <person name="Moolhuijzen P."/>
            <person name="Goolsby J.A."/>
            <person name="Tidwell J."/>
            <person name="Bellgard S.E."/>
            <person name="Bellgard M.I."/>
        </authorList>
    </citation>
    <scope>NUCLEOTIDE SEQUENCE</scope>
    <source>
        <tissue evidence="1">Shoot tissue taken approximately 20 cm above the soil surface</tissue>
    </source>
</reference>
<accession>A0A0A8ZZ40</accession>
<dbReference type="AlphaFoldDB" id="A0A0A8ZZ40"/>
<sequence>MTVQNQKLMVDCQWNFAPLKPNSMIQVLR</sequence>
<reference evidence="1" key="1">
    <citation type="submission" date="2014-09" db="EMBL/GenBank/DDBJ databases">
        <authorList>
            <person name="Magalhaes I.L.F."/>
            <person name="Oliveira U."/>
            <person name="Santos F.R."/>
            <person name="Vidigal T.H.D.A."/>
            <person name="Brescovit A.D."/>
            <person name="Santos A.J."/>
        </authorList>
    </citation>
    <scope>NUCLEOTIDE SEQUENCE</scope>
    <source>
        <tissue evidence="1">Shoot tissue taken approximately 20 cm above the soil surface</tissue>
    </source>
</reference>
<dbReference type="EMBL" id="GBRH01253261">
    <property type="protein sequence ID" value="JAD44634.1"/>
    <property type="molecule type" value="Transcribed_RNA"/>
</dbReference>
<organism evidence="1">
    <name type="scientific">Arundo donax</name>
    <name type="common">Giant reed</name>
    <name type="synonym">Donax arundinaceus</name>
    <dbReference type="NCBI Taxonomy" id="35708"/>
    <lineage>
        <taxon>Eukaryota</taxon>
        <taxon>Viridiplantae</taxon>
        <taxon>Streptophyta</taxon>
        <taxon>Embryophyta</taxon>
        <taxon>Tracheophyta</taxon>
        <taxon>Spermatophyta</taxon>
        <taxon>Magnoliopsida</taxon>
        <taxon>Liliopsida</taxon>
        <taxon>Poales</taxon>
        <taxon>Poaceae</taxon>
        <taxon>PACMAD clade</taxon>
        <taxon>Arundinoideae</taxon>
        <taxon>Arundineae</taxon>
        <taxon>Arundo</taxon>
    </lineage>
</organism>
<protein>
    <submittedName>
        <fullName evidence="1">Uncharacterized protein</fullName>
    </submittedName>
</protein>
<name>A0A0A8ZZ40_ARUDO</name>
<proteinExistence type="predicted"/>
<evidence type="ECO:0000313" key="1">
    <source>
        <dbReference type="EMBL" id="JAD44634.1"/>
    </source>
</evidence>